<dbReference type="Proteomes" id="UP000288216">
    <property type="component" value="Unassembled WGS sequence"/>
</dbReference>
<proteinExistence type="predicted"/>
<dbReference type="STRING" id="75743.A0A401Q025"/>
<keyword evidence="2" id="KW-1185">Reference proteome</keyword>
<evidence type="ECO:0000313" key="1">
    <source>
        <dbReference type="EMBL" id="GCB78747.1"/>
    </source>
</evidence>
<dbReference type="EMBL" id="BFAA01017138">
    <property type="protein sequence ID" value="GCB78747.1"/>
    <property type="molecule type" value="Genomic_DNA"/>
</dbReference>
<name>A0A401Q025_SCYTO</name>
<evidence type="ECO:0000313" key="2">
    <source>
        <dbReference type="Proteomes" id="UP000288216"/>
    </source>
</evidence>
<gene>
    <name evidence="1" type="ORF">scyTo_0020706</name>
</gene>
<organism evidence="1 2">
    <name type="scientific">Scyliorhinus torazame</name>
    <name type="common">Cloudy catshark</name>
    <name type="synonym">Catulus torazame</name>
    <dbReference type="NCBI Taxonomy" id="75743"/>
    <lineage>
        <taxon>Eukaryota</taxon>
        <taxon>Metazoa</taxon>
        <taxon>Chordata</taxon>
        <taxon>Craniata</taxon>
        <taxon>Vertebrata</taxon>
        <taxon>Chondrichthyes</taxon>
        <taxon>Elasmobranchii</taxon>
        <taxon>Galeomorphii</taxon>
        <taxon>Galeoidea</taxon>
        <taxon>Carcharhiniformes</taxon>
        <taxon>Scyliorhinidae</taxon>
        <taxon>Scyliorhinus</taxon>
    </lineage>
</organism>
<reference evidence="1 2" key="1">
    <citation type="journal article" date="2018" name="Nat. Ecol. Evol.">
        <title>Shark genomes provide insights into elasmobranch evolution and the origin of vertebrates.</title>
        <authorList>
            <person name="Hara Y"/>
            <person name="Yamaguchi K"/>
            <person name="Onimaru K"/>
            <person name="Kadota M"/>
            <person name="Koyanagi M"/>
            <person name="Keeley SD"/>
            <person name="Tatsumi K"/>
            <person name="Tanaka K"/>
            <person name="Motone F"/>
            <person name="Kageyama Y"/>
            <person name="Nozu R"/>
            <person name="Adachi N"/>
            <person name="Nishimura O"/>
            <person name="Nakagawa R"/>
            <person name="Tanegashima C"/>
            <person name="Kiyatake I"/>
            <person name="Matsumoto R"/>
            <person name="Murakumo K"/>
            <person name="Nishida K"/>
            <person name="Terakita A"/>
            <person name="Kuratani S"/>
            <person name="Sato K"/>
            <person name="Hyodo S Kuraku.S."/>
        </authorList>
    </citation>
    <scope>NUCLEOTIDE SEQUENCE [LARGE SCALE GENOMIC DNA]</scope>
</reference>
<dbReference type="AlphaFoldDB" id="A0A401Q025"/>
<protein>
    <submittedName>
        <fullName evidence="1">Uncharacterized protein</fullName>
    </submittedName>
</protein>
<comment type="caution">
    <text evidence="1">The sequence shown here is derived from an EMBL/GenBank/DDBJ whole genome shotgun (WGS) entry which is preliminary data.</text>
</comment>
<accession>A0A401Q025</accession>
<dbReference type="OrthoDB" id="9350125at2759"/>
<sequence>MDVVDYLMDQPNVVLRINPVILNIERKYLDLTSKTALSDWNDFTTYSFLDSRDKSAVIADQMKYLTRKGTDSYTFCVKVLISVPDL</sequence>